<comment type="caution">
    <text evidence="2">The sequence shown here is derived from an EMBL/GenBank/DDBJ whole genome shotgun (WGS) entry which is preliminary data.</text>
</comment>
<accession>A0A2K4Y2Z6</accession>
<dbReference type="RefSeq" id="WP_023100632.1">
    <property type="nucleotide sequence ID" value="NZ_BSAZ01000023.1"/>
</dbReference>
<organism evidence="2 4">
    <name type="scientific">Pseudomonas aeruginosa</name>
    <dbReference type="NCBI Taxonomy" id="287"/>
    <lineage>
        <taxon>Bacteria</taxon>
        <taxon>Pseudomonadati</taxon>
        <taxon>Pseudomonadota</taxon>
        <taxon>Gammaproteobacteria</taxon>
        <taxon>Pseudomonadales</taxon>
        <taxon>Pseudomonadaceae</taxon>
        <taxon>Pseudomonas</taxon>
    </lineage>
</organism>
<dbReference type="AlphaFoldDB" id="A0A2K4Y2Z6"/>
<name>A0A2K4Y2Z6_PSEAI</name>
<evidence type="ECO:0000313" key="4">
    <source>
        <dbReference type="Proteomes" id="UP000253594"/>
    </source>
</evidence>
<reference evidence="2 4" key="3">
    <citation type="submission" date="2018-07" db="EMBL/GenBank/DDBJ databases">
        <title>Mechanisms of high-level aminoglycoside resistance among Gram-negative pathogens in Brazil.</title>
        <authorList>
            <person name="Ballaben A.S."/>
            <person name="Darini A.L.C."/>
            <person name="Doi Y."/>
        </authorList>
    </citation>
    <scope>NUCLEOTIDE SEQUENCE [LARGE SCALE GENOMIC DNA]</scope>
    <source>
        <strain evidence="2 4">B2-305</strain>
    </source>
</reference>
<evidence type="ECO:0000313" key="2">
    <source>
        <dbReference type="EMBL" id="RCI73067.1"/>
    </source>
</evidence>
<reference evidence="1" key="1">
    <citation type="submission" date="2015-06" db="EMBL/GenBank/DDBJ databases">
        <authorList>
            <person name="Radhakrishnan R."/>
            <person name="Underwood A."/>
            <person name="Al-Shahib A."/>
        </authorList>
    </citation>
    <scope>NUCLEOTIDE SEQUENCE</scope>
    <source>
        <strain evidence="1">P19_London_7_VIM_2_05_10</strain>
    </source>
</reference>
<evidence type="ECO:0000313" key="3">
    <source>
        <dbReference type="Proteomes" id="UP000045039"/>
    </source>
</evidence>
<dbReference type="EMBL" id="QORE01000728">
    <property type="protein sequence ID" value="RCI73067.1"/>
    <property type="molecule type" value="Genomic_DNA"/>
</dbReference>
<reference evidence="3" key="2">
    <citation type="submission" date="2015-06" db="EMBL/GenBank/DDBJ databases">
        <authorList>
            <person name="Radhakrishnan Rajesh"/>
            <person name="Underwood Anthony"/>
            <person name="Al-Shahib Ali"/>
        </authorList>
    </citation>
    <scope>NUCLEOTIDE SEQUENCE [LARGE SCALE GENOMIC DNA]</scope>
    <source>
        <strain evidence="3">P19_London_7_VIM_2_05_10</strain>
    </source>
</reference>
<evidence type="ECO:0000313" key="1">
    <source>
        <dbReference type="EMBL" id="CRP64722.1"/>
    </source>
</evidence>
<dbReference type="Proteomes" id="UP000045039">
    <property type="component" value="Unassembled WGS sequence"/>
</dbReference>
<dbReference type="Proteomes" id="UP000253594">
    <property type="component" value="Unassembled WGS sequence"/>
</dbReference>
<gene>
    <name evidence="2" type="ORF">DT376_20315</name>
    <name evidence="1" type="ORF">PAERUG_P19_London_7_VIM_2_05_10_05115</name>
</gene>
<proteinExistence type="predicted"/>
<dbReference type="EMBL" id="CVVU01000234">
    <property type="protein sequence ID" value="CRP64722.1"/>
    <property type="molecule type" value="Genomic_DNA"/>
</dbReference>
<protein>
    <submittedName>
        <fullName evidence="2">Uncharacterized protein</fullName>
    </submittedName>
</protein>
<sequence length="89" mass="9946">MSDMNTLLEIALRDSRNLEVIIALDRLIILPESEAALHAAMKDLETVKSFINTKLPGHLKEYARGLFVQHGRLVAENYKAKLEAGETAK</sequence>